<dbReference type="RefSeq" id="WP_142510441.1">
    <property type="nucleotide sequence ID" value="NZ_SADV01000025.1"/>
</dbReference>
<dbReference type="GO" id="GO:0016020">
    <property type="term" value="C:membrane"/>
    <property type="evidence" value="ECO:0007669"/>
    <property type="project" value="TreeGrafter"/>
</dbReference>
<feature type="domain" description="AB hydrolase-1" evidence="3">
    <location>
        <begin position="28"/>
        <end position="297"/>
    </location>
</feature>
<keyword evidence="2 4" id="KW-0378">Hydrolase</keyword>
<dbReference type="InterPro" id="IPR000073">
    <property type="entry name" value="AB_hydrolase_1"/>
</dbReference>
<dbReference type="PANTHER" id="PTHR43798">
    <property type="entry name" value="MONOACYLGLYCEROL LIPASE"/>
    <property type="match status" value="1"/>
</dbReference>
<evidence type="ECO:0000256" key="1">
    <source>
        <dbReference type="ARBA" id="ARBA00010088"/>
    </source>
</evidence>
<evidence type="ECO:0000256" key="2">
    <source>
        <dbReference type="ARBA" id="ARBA00022801"/>
    </source>
</evidence>
<dbReference type="Gene3D" id="3.40.50.1820">
    <property type="entry name" value="alpha/beta hydrolase"/>
    <property type="match status" value="1"/>
</dbReference>
<dbReference type="AlphaFoldDB" id="A0A544U9A0"/>
<evidence type="ECO:0000313" key="5">
    <source>
        <dbReference type="Proteomes" id="UP000317944"/>
    </source>
</evidence>
<reference evidence="4 5" key="1">
    <citation type="submission" date="2018-03" db="EMBL/GenBank/DDBJ databases">
        <title>Aerobic endospore-forming bacteria genome sequencing and assembly.</title>
        <authorList>
            <person name="Cavalcante D.A."/>
            <person name="Driks A."/>
            <person name="Putonti C."/>
            <person name="De-Souza M.T."/>
        </authorList>
    </citation>
    <scope>NUCLEOTIDE SEQUENCE [LARGE SCALE GENOMIC DNA]</scope>
    <source>
        <strain evidence="4 5">SDF0037</strain>
    </source>
</reference>
<dbReference type="GO" id="GO:0004177">
    <property type="term" value="F:aminopeptidase activity"/>
    <property type="evidence" value="ECO:0007669"/>
    <property type="project" value="UniProtKB-EC"/>
</dbReference>
<dbReference type="GO" id="GO:0006508">
    <property type="term" value="P:proteolysis"/>
    <property type="evidence" value="ECO:0007669"/>
    <property type="project" value="InterPro"/>
</dbReference>
<organism evidence="4 5">
    <name type="scientific">Lysinibacillus sphaericus</name>
    <name type="common">Bacillus sphaericus</name>
    <dbReference type="NCBI Taxonomy" id="1421"/>
    <lineage>
        <taxon>Bacteria</taxon>
        <taxon>Bacillati</taxon>
        <taxon>Bacillota</taxon>
        <taxon>Bacilli</taxon>
        <taxon>Bacillales</taxon>
        <taxon>Bacillaceae</taxon>
        <taxon>Lysinibacillus</taxon>
    </lineage>
</organism>
<comment type="caution">
    <text evidence="4">The sequence shown here is derived from an EMBL/GenBank/DDBJ whole genome shotgun (WGS) entry which is preliminary data.</text>
</comment>
<evidence type="ECO:0000259" key="3">
    <source>
        <dbReference type="Pfam" id="PF00561"/>
    </source>
</evidence>
<comment type="similarity">
    <text evidence="1">Belongs to the peptidase S33 family.</text>
</comment>
<dbReference type="Pfam" id="PF00561">
    <property type="entry name" value="Abhydrolase_1"/>
    <property type="match status" value="1"/>
</dbReference>
<gene>
    <name evidence="4" type="ORF">C7Y47_20480</name>
</gene>
<dbReference type="Proteomes" id="UP000317944">
    <property type="component" value="Unassembled WGS sequence"/>
</dbReference>
<evidence type="ECO:0000313" key="4">
    <source>
        <dbReference type="EMBL" id="TQR28674.1"/>
    </source>
</evidence>
<dbReference type="SUPFAM" id="SSF53474">
    <property type="entry name" value="alpha/beta-Hydrolases"/>
    <property type="match status" value="1"/>
</dbReference>
<accession>A0A544U9A0</accession>
<dbReference type="PANTHER" id="PTHR43798:SF33">
    <property type="entry name" value="HYDROLASE, PUTATIVE (AFU_ORTHOLOGUE AFUA_2G14860)-RELATED"/>
    <property type="match status" value="1"/>
</dbReference>
<proteinExistence type="inferred from homology"/>
<dbReference type="PRINTS" id="PR00793">
    <property type="entry name" value="PROAMNOPTASE"/>
</dbReference>
<protein>
    <submittedName>
        <fullName evidence="4">Alpha/beta hydrolase</fullName>
    </submittedName>
</protein>
<name>A0A544U9A0_LYSSH</name>
<dbReference type="InterPro" id="IPR029058">
    <property type="entry name" value="AB_hydrolase_fold"/>
</dbReference>
<dbReference type="OrthoDB" id="53505at2"/>
<sequence length="311" mass="36731">MKTQVSKYIQIGYSKQFISIFGENNNLPLLVYLHGGPGDAALPLMYKYNVELGKAFNVVVWEQRGAGKSYCKFSEEDQISIETYIEDLHSLILYLLETFKQEKVYLLGHSWGSVLGLMFIKKYPQLIHSYYGCGQVVNMKKGLKCQYDFVLKESEERNQRKIVQRLKTIDLSLTQEDWLNDLLFVTKLVVRYKHSLYGKSNYNQLVKDFIFSSKYTFKDLINREKGSLQSIQYLWQELMEVDFSEYKSFDVPITFFEGRHDRHVSSSLVEEYYHTIKTPKKLIWFENSSHFPQWEEPNKFNQSLISIKEQN</sequence>
<dbReference type="InterPro" id="IPR050266">
    <property type="entry name" value="AB_hydrolase_sf"/>
</dbReference>
<dbReference type="EMBL" id="SADV01000025">
    <property type="protein sequence ID" value="TQR28674.1"/>
    <property type="molecule type" value="Genomic_DNA"/>
</dbReference>
<dbReference type="InterPro" id="IPR002410">
    <property type="entry name" value="Peptidase_S33"/>
</dbReference>